<evidence type="ECO:0000256" key="1">
    <source>
        <dbReference type="SAM" id="Phobius"/>
    </source>
</evidence>
<protein>
    <recommendedName>
        <fullName evidence="4">DUF983 domain-containing protein</fullName>
    </recommendedName>
</protein>
<dbReference type="RefSeq" id="WP_009573649.1">
    <property type="nucleotide sequence ID" value="NZ_AMRK01000014.1"/>
</dbReference>
<evidence type="ECO:0000313" key="2">
    <source>
        <dbReference type="EMBL" id="EKE68295.1"/>
    </source>
</evidence>
<keyword evidence="3" id="KW-1185">Reference proteome</keyword>
<feature type="transmembrane region" description="Helical" evidence="1">
    <location>
        <begin position="62"/>
        <end position="81"/>
    </location>
</feature>
<keyword evidence="1" id="KW-0812">Transmembrane</keyword>
<feature type="transmembrane region" description="Helical" evidence="1">
    <location>
        <begin position="87"/>
        <end position="107"/>
    </location>
</feature>
<evidence type="ECO:0000313" key="3">
    <source>
        <dbReference type="Proteomes" id="UP000006762"/>
    </source>
</evidence>
<keyword evidence="1" id="KW-1133">Transmembrane helix</keyword>
<dbReference type="Proteomes" id="UP000006762">
    <property type="component" value="Unassembled WGS sequence"/>
</dbReference>
<sequence>MSNPDAETETSHDMRAALKRGSRCKCPSCGEGAVFKGYLKVRSECAVCGLDFTPQRADDGPAYVVILIVGHLVGFSLPVAFEAFRDNPLLVACLLSVVAIALCLVLLPPVKAMFVAFQWAKGLRGFGRVQSPAAVTQETRCAEGY</sequence>
<dbReference type="PATRIC" id="fig|1208323.3.peg.3749"/>
<reference evidence="2 3" key="1">
    <citation type="submission" date="2012-09" db="EMBL/GenBank/DDBJ databases">
        <title>Celeribacter baekdonensis B30 Genome Sequencing.</title>
        <authorList>
            <person name="Wang W."/>
        </authorList>
    </citation>
    <scope>NUCLEOTIDE SEQUENCE [LARGE SCALE GENOMIC DNA]</scope>
    <source>
        <strain evidence="2 3">B30</strain>
    </source>
</reference>
<dbReference type="AlphaFoldDB" id="K2JT21"/>
<dbReference type="Pfam" id="PF06170">
    <property type="entry name" value="DUF983"/>
    <property type="match status" value="1"/>
</dbReference>
<dbReference type="InterPro" id="IPR009325">
    <property type="entry name" value="DUF983"/>
</dbReference>
<keyword evidence="1" id="KW-0472">Membrane</keyword>
<comment type="caution">
    <text evidence="2">The sequence shown here is derived from an EMBL/GenBank/DDBJ whole genome shotgun (WGS) entry which is preliminary data.</text>
</comment>
<dbReference type="STRING" id="1208323.B30_18152"/>
<name>K2JT21_9RHOB</name>
<dbReference type="eggNOG" id="COG5349">
    <property type="taxonomic scope" value="Bacteria"/>
</dbReference>
<accession>K2JT21</accession>
<dbReference type="OrthoDB" id="9799456at2"/>
<organism evidence="2 3">
    <name type="scientific">Celeribacter baekdonensis B30</name>
    <dbReference type="NCBI Taxonomy" id="1208323"/>
    <lineage>
        <taxon>Bacteria</taxon>
        <taxon>Pseudomonadati</taxon>
        <taxon>Pseudomonadota</taxon>
        <taxon>Alphaproteobacteria</taxon>
        <taxon>Rhodobacterales</taxon>
        <taxon>Roseobacteraceae</taxon>
        <taxon>Celeribacter</taxon>
    </lineage>
</organism>
<evidence type="ECO:0008006" key="4">
    <source>
        <dbReference type="Google" id="ProtNLM"/>
    </source>
</evidence>
<dbReference type="EMBL" id="AMRK01000014">
    <property type="protein sequence ID" value="EKE68295.1"/>
    <property type="molecule type" value="Genomic_DNA"/>
</dbReference>
<proteinExistence type="predicted"/>
<gene>
    <name evidence="2" type="ORF">B30_18152</name>
</gene>